<evidence type="ECO:0000259" key="3">
    <source>
        <dbReference type="PROSITE" id="PS50111"/>
    </source>
</evidence>
<evidence type="ECO:0000313" key="5">
    <source>
        <dbReference type="Proteomes" id="UP001337723"/>
    </source>
</evidence>
<reference evidence="4 5" key="1">
    <citation type="submission" date="2023-01" db="EMBL/GenBank/DDBJ databases">
        <title>Complete genome sequence of Roseicyclus marinus strain Dej080120_10.</title>
        <authorList>
            <person name="Ueki S."/>
            <person name="Maruyama F."/>
        </authorList>
    </citation>
    <scope>NUCLEOTIDE SEQUENCE [LARGE SCALE GENOMIC DNA]</scope>
    <source>
        <strain evidence="4 5">Dej080120_10</strain>
    </source>
</reference>
<name>A0AA48KJ79_9RHOB</name>
<sequence>MFDQSPAPIKANALAVATEDHSAAVAEIARRIGDLAVSIAAAAGDVQDVSELSRHQRDGFRHIRAQVGAMASSGAEVHTAASSALDRSHGAEEKIAVTSAHLSDMVAQVTVLTQIVAEINDRLETVTETLRGVSRVSRHVDSIARQTNLLSLNAAVEAARAGAAGRGFAVVAGEVKKLSTQTSEATQEIETTVGRLSGELTWVIEQVTQAAGVAAQIKSVTSEVEGDIHDLPEIFGSVRRAQENIVAASTRIGASLDQTRDRVEALSDTVERSTASLGFASEKLMDITDASETITGISARLGIETVDTPYVEAVQKAAAMVTGLFERAIEAGQISLTDLFDEAYAPVAGSDPQQHLTRFARFTDQVLPLVQEPMLALSGRVVFCAATDRNGYIATHNLKFSQPQKPGDPGWKAKYARNRRIFNDRVGLRAGQSERPFLLQAYRRDMGGGEFKMMKDVSAPIRVRGRHWGGLRLAYLAE</sequence>
<dbReference type="RefSeq" id="WP_338272606.1">
    <property type="nucleotide sequence ID" value="NZ_AP027266.1"/>
</dbReference>
<dbReference type="Pfam" id="PF00015">
    <property type="entry name" value="MCPsignal"/>
    <property type="match status" value="1"/>
</dbReference>
<keyword evidence="1 2" id="KW-0807">Transducer</keyword>
<dbReference type="Proteomes" id="UP001337723">
    <property type="component" value="Chromosome"/>
</dbReference>
<protein>
    <submittedName>
        <fullName evidence="4">Chemotaxis protein</fullName>
    </submittedName>
</protein>
<dbReference type="PROSITE" id="PS50111">
    <property type="entry name" value="CHEMOTAXIS_TRANSDUC_2"/>
    <property type="match status" value="1"/>
</dbReference>
<dbReference type="Gene3D" id="1.10.287.950">
    <property type="entry name" value="Methyl-accepting chemotaxis protein"/>
    <property type="match status" value="1"/>
</dbReference>
<gene>
    <name evidence="4" type="ORF">MACH21_27990</name>
</gene>
<accession>A0AA48KJ79</accession>
<dbReference type="PANTHER" id="PTHR32089">
    <property type="entry name" value="METHYL-ACCEPTING CHEMOTAXIS PROTEIN MCPB"/>
    <property type="match status" value="1"/>
</dbReference>
<dbReference type="PANTHER" id="PTHR32089:SF112">
    <property type="entry name" value="LYSOZYME-LIKE PROTEIN-RELATED"/>
    <property type="match status" value="1"/>
</dbReference>
<evidence type="ECO:0000256" key="2">
    <source>
        <dbReference type="PROSITE-ProRule" id="PRU00284"/>
    </source>
</evidence>
<keyword evidence="5" id="KW-1185">Reference proteome</keyword>
<dbReference type="GO" id="GO:0007165">
    <property type="term" value="P:signal transduction"/>
    <property type="evidence" value="ECO:0007669"/>
    <property type="project" value="UniProtKB-KW"/>
</dbReference>
<dbReference type="EMBL" id="AP027266">
    <property type="protein sequence ID" value="BDW86622.1"/>
    <property type="molecule type" value="Genomic_DNA"/>
</dbReference>
<dbReference type="AlphaFoldDB" id="A0AA48KJ79"/>
<dbReference type="GO" id="GO:0016020">
    <property type="term" value="C:membrane"/>
    <property type="evidence" value="ECO:0007669"/>
    <property type="project" value="InterPro"/>
</dbReference>
<feature type="domain" description="Methyl-accepting transducer" evidence="3">
    <location>
        <begin position="31"/>
        <end position="267"/>
    </location>
</feature>
<evidence type="ECO:0000256" key="1">
    <source>
        <dbReference type="ARBA" id="ARBA00023224"/>
    </source>
</evidence>
<dbReference type="SMART" id="SM00283">
    <property type="entry name" value="MA"/>
    <property type="match status" value="1"/>
</dbReference>
<dbReference type="InterPro" id="IPR004089">
    <property type="entry name" value="MCPsignal_dom"/>
</dbReference>
<evidence type="ECO:0000313" key="4">
    <source>
        <dbReference type="EMBL" id="BDW86622.1"/>
    </source>
</evidence>
<dbReference type="SUPFAM" id="SSF58104">
    <property type="entry name" value="Methyl-accepting chemotaxis protein (MCP) signaling domain"/>
    <property type="match status" value="1"/>
</dbReference>
<proteinExistence type="predicted"/>
<organism evidence="4 5">
    <name type="scientific">Roseicyclus marinus</name>
    <dbReference type="NCBI Taxonomy" id="2161673"/>
    <lineage>
        <taxon>Bacteria</taxon>
        <taxon>Pseudomonadati</taxon>
        <taxon>Pseudomonadota</taxon>
        <taxon>Alphaproteobacteria</taxon>
        <taxon>Rhodobacterales</taxon>
        <taxon>Roseobacteraceae</taxon>
        <taxon>Roseicyclus</taxon>
    </lineage>
</organism>
<dbReference type="KEGG" id="rmai:MACH21_27990"/>